<dbReference type="Pfam" id="PF21821">
    <property type="entry name" value="Dit_like"/>
    <property type="match status" value="1"/>
</dbReference>
<comment type="caution">
    <text evidence="2">The sequence shown here is derived from an EMBL/GenBank/DDBJ whole genome shotgun (WGS) entry which is preliminary data.</text>
</comment>
<dbReference type="InterPro" id="IPR048494">
    <property type="entry name" value="Dit-like_N"/>
</dbReference>
<name>A0A316J465_9HYPH</name>
<proteinExistence type="predicted"/>
<evidence type="ECO:0000313" key="3">
    <source>
        <dbReference type="Proteomes" id="UP000245865"/>
    </source>
</evidence>
<protein>
    <recommendedName>
        <fullName evidence="1">Dit-like phage tail protein N-terminal domain-containing protein</fullName>
    </recommendedName>
</protein>
<organism evidence="2 3">
    <name type="scientific">Falsochrobactrum shanghaiense</name>
    <dbReference type="NCBI Taxonomy" id="2201899"/>
    <lineage>
        <taxon>Bacteria</taxon>
        <taxon>Pseudomonadati</taxon>
        <taxon>Pseudomonadota</taxon>
        <taxon>Alphaproteobacteria</taxon>
        <taxon>Hyphomicrobiales</taxon>
        <taxon>Brucellaceae</taxon>
        <taxon>Falsochrobactrum</taxon>
    </lineage>
</organism>
<evidence type="ECO:0000259" key="1">
    <source>
        <dbReference type="Pfam" id="PF21821"/>
    </source>
</evidence>
<evidence type="ECO:0000313" key="2">
    <source>
        <dbReference type="EMBL" id="PWL16176.1"/>
    </source>
</evidence>
<feature type="non-terminal residue" evidence="2">
    <location>
        <position position="170"/>
    </location>
</feature>
<keyword evidence="3" id="KW-1185">Reference proteome</keyword>
<gene>
    <name evidence="2" type="ORF">DKP76_18970</name>
</gene>
<feature type="domain" description="Dit-like phage tail protein N-terminal" evidence="1">
    <location>
        <begin position="63"/>
        <end position="164"/>
    </location>
</feature>
<dbReference type="EMBL" id="QGDB01000046">
    <property type="protein sequence ID" value="PWL16176.1"/>
    <property type="molecule type" value="Genomic_DNA"/>
</dbReference>
<accession>A0A316J465</accession>
<dbReference type="Proteomes" id="UP000245865">
    <property type="component" value="Unassembled WGS sequence"/>
</dbReference>
<dbReference type="AlphaFoldDB" id="A0A316J465"/>
<sequence length="170" mass="18314">GLCHVATKRDAPSGSRHGRWGFALTTNAERASQAADVVAIYRSEDMAQVLAALRPLSTSVFETAQLMEHPVEDGSMIADHLVIDPTEVELPCIVQAADIPAVIDEARELHVGGVLLTVQTRGGGILNMVLVGIPREETPQAIDSPNVLLRLRQARFVEAEYGELKAAQVQ</sequence>
<feature type="non-terminal residue" evidence="2">
    <location>
        <position position="1"/>
    </location>
</feature>
<reference evidence="2 3" key="1">
    <citation type="submission" date="2018-05" db="EMBL/GenBank/DDBJ databases">
        <title>Comparative genomic sequence analysis between strain HN4 and CCM 8460T (Falsochrobactrum ovis) will provide more evidence to prove that HN4 is a new species of Falsochrobactrum.</title>
        <authorList>
            <person name="Lyu W."/>
            <person name="Sun L."/>
            <person name="Yao L."/>
        </authorList>
    </citation>
    <scope>NUCLEOTIDE SEQUENCE [LARGE SCALE GENOMIC DNA]</scope>
    <source>
        <strain evidence="2 3">HN4</strain>
    </source>
</reference>